<dbReference type="Proteomes" id="UP000029844">
    <property type="component" value="Unassembled WGS sequence"/>
</dbReference>
<keyword evidence="2 7" id="KW-0813">Transport</keyword>
<dbReference type="GO" id="GO:0046933">
    <property type="term" value="F:proton-transporting ATP synthase activity, rotational mechanism"/>
    <property type="evidence" value="ECO:0007669"/>
    <property type="project" value="UniProtKB-UniRule"/>
</dbReference>
<evidence type="ECO:0000256" key="4">
    <source>
        <dbReference type="ARBA" id="ARBA00023065"/>
    </source>
</evidence>
<dbReference type="PRINTS" id="PR00125">
    <property type="entry name" value="ATPASEDELTA"/>
</dbReference>
<dbReference type="STRING" id="1552123.EP57_13215"/>
<comment type="caution">
    <text evidence="8">The sequence shown here is derived from an EMBL/GenBank/DDBJ whole genome shotgun (WGS) entry which is preliminary data.</text>
</comment>
<evidence type="ECO:0000256" key="2">
    <source>
        <dbReference type="ARBA" id="ARBA00022448"/>
    </source>
</evidence>
<evidence type="ECO:0000313" key="8">
    <source>
        <dbReference type="EMBL" id="KGL38891.1"/>
    </source>
</evidence>
<dbReference type="PANTHER" id="PTHR11910">
    <property type="entry name" value="ATP SYNTHASE DELTA CHAIN"/>
    <property type="match status" value="1"/>
</dbReference>
<dbReference type="NCBIfam" id="NF004403">
    <property type="entry name" value="PRK05758.2-4"/>
    <property type="match status" value="1"/>
</dbReference>
<dbReference type="EMBL" id="JNFA01000028">
    <property type="protein sequence ID" value="KGL38891.1"/>
    <property type="molecule type" value="Genomic_DNA"/>
</dbReference>
<sequence length="179" mass="20060">MSKDLEVANRYAVALFEVAKDKQMTDQFDAELAIVKESLDQSDDFRSLIENPTITIEAKKQMLATVFGGITPVLQDFMSLLVDRGREDYLVTIIDQYLKKVKDARGIADAEVYSVVPLSKAEEAELSKAFAAKMSKNELNIHNHIDPSLLGGVRVVIGNRIYDGSLKSKLRDLERQIKL</sequence>
<comment type="function">
    <text evidence="7">F(1)F(0) ATP synthase produces ATP from ADP in the presence of a proton or sodium gradient. F-type ATPases consist of two structural domains, F(1) containing the extramembraneous catalytic core and F(0) containing the membrane proton channel, linked together by a central stalk and a peripheral stalk. During catalysis, ATP synthesis in the catalytic domain of F(1) is coupled via a rotary mechanism of the central stalk subunits to proton translocation.</text>
</comment>
<dbReference type="eggNOG" id="COG0712">
    <property type="taxonomic scope" value="Bacteria"/>
</dbReference>
<dbReference type="InterPro" id="IPR026015">
    <property type="entry name" value="ATP_synth_OSCP/delta_N_sf"/>
</dbReference>
<evidence type="ECO:0000256" key="5">
    <source>
        <dbReference type="ARBA" id="ARBA00023136"/>
    </source>
</evidence>
<reference evidence="8 9" key="1">
    <citation type="submission" date="2014-05" db="EMBL/GenBank/DDBJ databases">
        <title>Novel Listeriaceae from food processing environments.</title>
        <authorList>
            <person name="den Bakker H.C."/>
        </authorList>
    </citation>
    <scope>NUCLEOTIDE SEQUENCE [LARGE SCALE GENOMIC DNA]</scope>
    <source>
        <strain evidence="8 9">FSL A5-0281</strain>
    </source>
</reference>
<keyword evidence="4 7" id="KW-0406">Ion transport</keyword>
<keyword evidence="9" id="KW-1185">Reference proteome</keyword>
<comment type="subcellular location">
    <subcellularLocation>
        <location evidence="7">Cell membrane</location>
        <topology evidence="7">Peripheral membrane protein</topology>
    </subcellularLocation>
    <subcellularLocation>
        <location evidence="1">Membrane</location>
    </subcellularLocation>
</comment>
<dbReference type="OrthoDB" id="9802471at2"/>
<evidence type="ECO:0000256" key="3">
    <source>
        <dbReference type="ARBA" id="ARBA00022781"/>
    </source>
</evidence>
<evidence type="ECO:0000256" key="7">
    <source>
        <dbReference type="HAMAP-Rule" id="MF_01416"/>
    </source>
</evidence>
<dbReference type="GO" id="GO:0045259">
    <property type="term" value="C:proton-transporting ATP synthase complex"/>
    <property type="evidence" value="ECO:0007669"/>
    <property type="project" value="UniProtKB-KW"/>
</dbReference>
<comment type="similarity">
    <text evidence="7">Belongs to the ATPase delta chain family.</text>
</comment>
<proteinExistence type="inferred from homology"/>
<dbReference type="GeneID" id="58718302"/>
<dbReference type="NCBIfam" id="TIGR01145">
    <property type="entry name" value="ATP_synt_delta"/>
    <property type="match status" value="1"/>
</dbReference>
<evidence type="ECO:0000256" key="1">
    <source>
        <dbReference type="ARBA" id="ARBA00004370"/>
    </source>
</evidence>
<dbReference type="RefSeq" id="WP_036087321.1">
    <property type="nucleotide sequence ID" value="NZ_CBCSHQ010000003.1"/>
</dbReference>
<dbReference type="Pfam" id="PF00213">
    <property type="entry name" value="OSCP"/>
    <property type="match status" value="1"/>
</dbReference>
<keyword evidence="6 7" id="KW-0066">ATP synthesis</keyword>
<keyword evidence="3 7" id="KW-0375">Hydrogen ion transport</keyword>
<dbReference type="SUPFAM" id="SSF47928">
    <property type="entry name" value="N-terminal domain of the delta subunit of the F1F0-ATP synthase"/>
    <property type="match status" value="1"/>
</dbReference>
<name>A0A099W2D3_9LIST</name>
<dbReference type="AlphaFoldDB" id="A0A099W2D3"/>
<dbReference type="InterPro" id="IPR000711">
    <property type="entry name" value="ATPase_OSCP/dsu"/>
</dbReference>
<keyword evidence="7" id="KW-1003">Cell membrane</keyword>
<dbReference type="HAMAP" id="MF_01416">
    <property type="entry name" value="ATP_synth_delta_bact"/>
    <property type="match status" value="1"/>
</dbReference>
<accession>A0A099W2D3</accession>
<keyword evidence="7" id="KW-0139">CF(1)</keyword>
<evidence type="ECO:0000313" key="9">
    <source>
        <dbReference type="Proteomes" id="UP000029844"/>
    </source>
</evidence>
<protein>
    <recommendedName>
        <fullName evidence="7">ATP synthase subunit delta</fullName>
    </recommendedName>
    <alternativeName>
        <fullName evidence="7">ATP synthase F(1) sector subunit delta</fullName>
    </alternativeName>
    <alternativeName>
        <fullName evidence="7">F-type ATPase subunit delta</fullName>
        <shortName evidence="7">F-ATPase subunit delta</shortName>
    </alternativeName>
</protein>
<organism evidence="8 9">
    <name type="scientific">Listeria booriae</name>
    <dbReference type="NCBI Taxonomy" id="1552123"/>
    <lineage>
        <taxon>Bacteria</taxon>
        <taxon>Bacillati</taxon>
        <taxon>Bacillota</taxon>
        <taxon>Bacilli</taxon>
        <taxon>Bacillales</taxon>
        <taxon>Listeriaceae</taxon>
        <taxon>Listeria</taxon>
    </lineage>
</organism>
<comment type="function">
    <text evidence="7">This protein is part of the stalk that links CF(0) to CF(1). It either transmits conformational changes from CF(0) to CF(1) or is implicated in proton conduction.</text>
</comment>
<dbReference type="Gene3D" id="1.10.520.20">
    <property type="entry name" value="N-terminal domain of the delta subunit of the F1F0-ATP synthase"/>
    <property type="match status" value="1"/>
</dbReference>
<gene>
    <name evidence="7" type="primary">atpH</name>
    <name evidence="8" type="ORF">EP57_13215</name>
</gene>
<dbReference type="GO" id="GO:0005886">
    <property type="term" value="C:plasma membrane"/>
    <property type="evidence" value="ECO:0007669"/>
    <property type="project" value="UniProtKB-SubCell"/>
</dbReference>
<keyword evidence="5 7" id="KW-0472">Membrane</keyword>
<evidence type="ECO:0000256" key="6">
    <source>
        <dbReference type="ARBA" id="ARBA00023310"/>
    </source>
</evidence>